<keyword evidence="2" id="KW-0560">Oxidoreductase</keyword>
<dbReference type="EMBL" id="SAUN01000001">
    <property type="protein sequence ID" value="RVX38580.1"/>
    <property type="molecule type" value="Genomic_DNA"/>
</dbReference>
<dbReference type="GO" id="GO:0016491">
    <property type="term" value="F:oxidoreductase activity"/>
    <property type="evidence" value="ECO:0007669"/>
    <property type="project" value="UniProtKB-KW"/>
</dbReference>
<dbReference type="RefSeq" id="WP_127931201.1">
    <property type="nucleotide sequence ID" value="NZ_SAUN01000001.1"/>
</dbReference>
<evidence type="ECO:0000256" key="1">
    <source>
        <dbReference type="ARBA" id="ARBA00006484"/>
    </source>
</evidence>
<dbReference type="FunFam" id="3.40.50.720:FF:000084">
    <property type="entry name" value="Short-chain dehydrogenase reductase"/>
    <property type="match status" value="1"/>
</dbReference>
<dbReference type="SUPFAM" id="SSF51735">
    <property type="entry name" value="NAD(P)-binding Rossmann-fold domains"/>
    <property type="match status" value="1"/>
</dbReference>
<dbReference type="Gene3D" id="3.40.50.720">
    <property type="entry name" value="NAD(P)-binding Rossmann-like Domain"/>
    <property type="match status" value="1"/>
</dbReference>
<evidence type="ECO:0000256" key="2">
    <source>
        <dbReference type="ARBA" id="ARBA00023002"/>
    </source>
</evidence>
<accession>A0A438LYI0</accession>
<proteinExistence type="inferred from homology"/>
<gene>
    <name evidence="3" type="ORF">EDD27_0900</name>
</gene>
<protein>
    <submittedName>
        <fullName evidence="3">NAD(P)-dependent dehydrogenase (Short-subunit alcohol dehydrogenase family)</fullName>
    </submittedName>
</protein>
<evidence type="ECO:0000313" key="4">
    <source>
        <dbReference type="Proteomes" id="UP000284824"/>
    </source>
</evidence>
<organism evidence="3 4">
    <name type="scientific">Nonomuraea polychroma</name>
    <dbReference type="NCBI Taxonomy" id="46176"/>
    <lineage>
        <taxon>Bacteria</taxon>
        <taxon>Bacillati</taxon>
        <taxon>Actinomycetota</taxon>
        <taxon>Actinomycetes</taxon>
        <taxon>Streptosporangiales</taxon>
        <taxon>Streptosporangiaceae</taxon>
        <taxon>Nonomuraea</taxon>
    </lineage>
</organism>
<dbReference type="PRINTS" id="PR00080">
    <property type="entry name" value="SDRFAMILY"/>
</dbReference>
<dbReference type="PANTHER" id="PTHR24321">
    <property type="entry name" value="DEHYDROGENASES, SHORT CHAIN"/>
    <property type="match status" value="1"/>
</dbReference>
<dbReference type="OrthoDB" id="7064009at2"/>
<evidence type="ECO:0000313" key="3">
    <source>
        <dbReference type="EMBL" id="RVX38580.1"/>
    </source>
</evidence>
<keyword evidence="4" id="KW-1185">Reference proteome</keyword>
<dbReference type="Proteomes" id="UP000284824">
    <property type="component" value="Unassembled WGS sequence"/>
</dbReference>
<dbReference type="InterPro" id="IPR002347">
    <property type="entry name" value="SDR_fam"/>
</dbReference>
<dbReference type="InterPro" id="IPR036291">
    <property type="entry name" value="NAD(P)-bd_dom_sf"/>
</dbReference>
<comment type="caution">
    <text evidence="3">The sequence shown here is derived from an EMBL/GenBank/DDBJ whole genome shotgun (WGS) entry which is preliminary data.</text>
</comment>
<comment type="similarity">
    <text evidence="1">Belongs to the short-chain dehydrogenases/reductases (SDR) family.</text>
</comment>
<dbReference type="AlphaFoldDB" id="A0A438LYI0"/>
<dbReference type="InterPro" id="IPR020904">
    <property type="entry name" value="Sc_DH/Rdtase_CS"/>
</dbReference>
<dbReference type="CDD" id="cd05233">
    <property type="entry name" value="SDR_c"/>
    <property type="match status" value="1"/>
</dbReference>
<reference evidence="3 4" key="1">
    <citation type="submission" date="2019-01" db="EMBL/GenBank/DDBJ databases">
        <title>Sequencing the genomes of 1000 actinobacteria strains.</title>
        <authorList>
            <person name="Klenk H.-P."/>
        </authorList>
    </citation>
    <scope>NUCLEOTIDE SEQUENCE [LARGE SCALE GENOMIC DNA]</scope>
    <source>
        <strain evidence="3 4">DSM 43925</strain>
    </source>
</reference>
<name>A0A438LYI0_9ACTN</name>
<dbReference type="PANTHER" id="PTHR24321:SF8">
    <property type="entry name" value="ESTRADIOL 17-BETA-DEHYDROGENASE 8-RELATED"/>
    <property type="match status" value="1"/>
</dbReference>
<sequence length="232" mass="24306">MTTALVTGAAGALGKAIVRRLTADGHQVAALDLDAGSLEGALNLKVDLRDPAAIEQAFTETAARLGPVGILVNNAAVYSSRPFLEVPLAEYDEVHAVNQRAYWLAAQHAAKQMTGGGAIVNIASITMHGGWSDLAAYVATKGAAAALTRALARELGPREIRVNCVSPGAFPTAAEEIHPDPEAYHRFVLERQSLQRRGTPEELAAVVSFLAGPDASFVTGQTIEVNGGWVMA</sequence>
<dbReference type="PROSITE" id="PS00061">
    <property type="entry name" value="ADH_SHORT"/>
    <property type="match status" value="1"/>
</dbReference>
<dbReference type="PRINTS" id="PR00081">
    <property type="entry name" value="GDHRDH"/>
</dbReference>
<dbReference type="Pfam" id="PF13561">
    <property type="entry name" value="adh_short_C2"/>
    <property type="match status" value="1"/>
</dbReference>